<protein>
    <submittedName>
        <fullName evidence="3">Glycosyltransferase family 9 protein</fullName>
    </submittedName>
</protein>
<reference evidence="3 4" key="1">
    <citation type="journal article" date="2019" name="Nat. Microbiol.">
        <title>Mediterranean grassland soil C-N compound turnover is dependent on rainfall and depth, and is mediated by genomically divergent microorganisms.</title>
        <authorList>
            <person name="Diamond S."/>
            <person name="Andeer P.F."/>
            <person name="Li Z."/>
            <person name="Crits-Christoph A."/>
            <person name="Burstein D."/>
            <person name="Anantharaman K."/>
            <person name="Lane K.R."/>
            <person name="Thomas B.C."/>
            <person name="Pan C."/>
            <person name="Northen T.R."/>
            <person name="Banfield J.F."/>
        </authorList>
    </citation>
    <scope>NUCLEOTIDE SEQUENCE [LARGE SCALE GENOMIC DNA]</scope>
    <source>
        <strain evidence="3">WS_3</strain>
    </source>
</reference>
<dbReference type="SUPFAM" id="SSF53756">
    <property type="entry name" value="UDP-Glycosyltransferase/glycogen phosphorylase"/>
    <property type="match status" value="1"/>
</dbReference>
<keyword evidence="1" id="KW-0328">Glycosyltransferase</keyword>
<keyword evidence="2 3" id="KW-0808">Transferase</keyword>
<sequence length="350" mass="37255">MPERILALRPRAMGDVVLTTPALRSLKRGHPGAELHVVTDPRYAPLLEGLPEIDRVLPLDRDAGSTARLIAGLRRARWMLAVDFFGNPRSAFITALSGAAVTAGYDLRGRRYAYRVRVPRNPPPGSPRREYAAATHLRLAAVVGGVTDGEDARVSVSPASRAEAERLLAGLGLQDPRGAVGLVAAGTWGPKTWPLSHAAVLARRLIRQGYAVLVISGPGEDPVRGRLIDLVPEARALPACGVGVLAAVISRLGAVVGTDSGPRHLAIALGVPTFAWFGPTHPENWTPEGELHGLWWTDVPCRGCGRTSCPHWTCLPALDPERAAALVLGHLERHGRHGRSTSDLGSAARA</sequence>
<dbReference type="GO" id="GO:0008713">
    <property type="term" value="F:ADP-heptose-lipopolysaccharide heptosyltransferase activity"/>
    <property type="evidence" value="ECO:0007669"/>
    <property type="project" value="TreeGrafter"/>
</dbReference>
<evidence type="ECO:0000313" key="3">
    <source>
        <dbReference type="EMBL" id="TMQ51531.1"/>
    </source>
</evidence>
<comment type="caution">
    <text evidence="3">The sequence shown here is derived from an EMBL/GenBank/DDBJ whole genome shotgun (WGS) entry which is preliminary data.</text>
</comment>
<dbReference type="GO" id="GO:0005829">
    <property type="term" value="C:cytosol"/>
    <property type="evidence" value="ECO:0007669"/>
    <property type="project" value="TreeGrafter"/>
</dbReference>
<dbReference type="CDD" id="cd03789">
    <property type="entry name" value="GT9_LPS_heptosyltransferase"/>
    <property type="match status" value="1"/>
</dbReference>
<evidence type="ECO:0000313" key="4">
    <source>
        <dbReference type="Proteomes" id="UP000320184"/>
    </source>
</evidence>
<dbReference type="EMBL" id="VBOT01000068">
    <property type="protein sequence ID" value="TMQ51531.1"/>
    <property type="molecule type" value="Genomic_DNA"/>
</dbReference>
<accession>A0A538SJJ4</accession>
<dbReference type="InterPro" id="IPR002201">
    <property type="entry name" value="Glyco_trans_9"/>
</dbReference>
<organism evidence="3 4">
    <name type="scientific">Eiseniibacteriota bacterium</name>
    <dbReference type="NCBI Taxonomy" id="2212470"/>
    <lineage>
        <taxon>Bacteria</taxon>
        <taxon>Candidatus Eiseniibacteriota</taxon>
    </lineage>
</organism>
<dbReference type="InterPro" id="IPR051199">
    <property type="entry name" value="LPS_LOS_Heptosyltrfase"/>
</dbReference>
<dbReference type="GO" id="GO:0009244">
    <property type="term" value="P:lipopolysaccharide core region biosynthetic process"/>
    <property type="evidence" value="ECO:0007669"/>
    <property type="project" value="TreeGrafter"/>
</dbReference>
<dbReference type="PANTHER" id="PTHR30160">
    <property type="entry name" value="TETRAACYLDISACCHARIDE 4'-KINASE-RELATED"/>
    <property type="match status" value="1"/>
</dbReference>
<gene>
    <name evidence="3" type="ORF">E6K73_05485</name>
</gene>
<proteinExistence type="predicted"/>
<dbReference type="Pfam" id="PF01075">
    <property type="entry name" value="Glyco_transf_9"/>
    <property type="match status" value="1"/>
</dbReference>
<dbReference type="Proteomes" id="UP000320184">
    <property type="component" value="Unassembled WGS sequence"/>
</dbReference>
<name>A0A538SJJ4_UNCEI</name>
<evidence type="ECO:0000256" key="2">
    <source>
        <dbReference type="ARBA" id="ARBA00022679"/>
    </source>
</evidence>
<evidence type="ECO:0000256" key="1">
    <source>
        <dbReference type="ARBA" id="ARBA00022676"/>
    </source>
</evidence>
<dbReference type="AlphaFoldDB" id="A0A538SJJ4"/>
<dbReference type="Gene3D" id="3.40.50.2000">
    <property type="entry name" value="Glycogen Phosphorylase B"/>
    <property type="match status" value="2"/>
</dbReference>